<evidence type="ECO:0000313" key="2">
    <source>
        <dbReference type="Proteomes" id="UP001227268"/>
    </source>
</evidence>
<accession>A0ACC2VUT5</accession>
<evidence type="ECO:0000313" key="1">
    <source>
        <dbReference type="EMBL" id="KAJ9102556.1"/>
    </source>
</evidence>
<keyword evidence="2" id="KW-1185">Reference proteome</keyword>
<comment type="caution">
    <text evidence="1">The sequence shown here is derived from an EMBL/GenBank/DDBJ whole genome shotgun (WGS) entry which is preliminary data.</text>
</comment>
<protein>
    <submittedName>
        <fullName evidence="1">Uncharacterized protein</fullName>
    </submittedName>
</protein>
<dbReference type="EMBL" id="JASBWT010000008">
    <property type="protein sequence ID" value="KAJ9102556.1"/>
    <property type="molecule type" value="Genomic_DNA"/>
</dbReference>
<reference evidence="1" key="1">
    <citation type="submission" date="2023-04" db="EMBL/GenBank/DDBJ databases">
        <title>Draft Genome sequencing of Naganishia species isolated from polar environments using Oxford Nanopore Technology.</title>
        <authorList>
            <person name="Leo P."/>
            <person name="Venkateswaran K."/>
        </authorList>
    </citation>
    <scope>NUCLEOTIDE SEQUENCE</scope>
    <source>
        <strain evidence="1">MNA-CCFEE 5423</strain>
    </source>
</reference>
<gene>
    <name evidence="1" type="ORF">QFC21_002957</name>
</gene>
<proteinExistence type="predicted"/>
<organism evidence="1 2">
    <name type="scientific">Naganishia friedmannii</name>
    <dbReference type="NCBI Taxonomy" id="89922"/>
    <lineage>
        <taxon>Eukaryota</taxon>
        <taxon>Fungi</taxon>
        <taxon>Dikarya</taxon>
        <taxon>Basidiomycota</taxon>
        <taxon>Agaricomycotina</taxon>
        <taxon>Tremellomycetes</taxon>
        <taxon>Filobasidiales</taxon>
        <taxon>Filobasidiaceae</taxon>
        <taxon>Naganishia</taxon>
    </lineage>
</organism>
<name>A0ACC2VUT5_9TREE</name>
<sequence length="1642" mass="180735">MKALTCSNSRRHPLWDGIDFSPCFREKYLSNLLPLALVGIATLALAYVLIQRLVRPARPTIDLNERYDHSLQSQEPNGKVSLSAIEDRIIFSSVRDAVETSLRNGSPLNKEKIFVEKVGEWVGAIGALALFGMSLAQMITRHTVQIGRPVFYGYMVILALERILPAASKRRIPPTILPSLMLLFWPFELIMFRSVYISSNASHKDPAFILETALAGMYSLWAVIYINVGYRTRLDGVLKGMKAGRGNAAGTKSIIGKGTADEEEYVVRDNPAEPKSIMSRALFSHIIPIVLRHYYNPFQMKDTPAIREDDTPAVSLANWRLAYGNASQSDQHSNGQHSSEKTAKPVSPKQTKLAFKLLWHFRRLFALQAFVADRKSTDPTTDGKTPTHVAVFYVALMASGQILASISASQILNTGRRICIRMRSVIVAEIYCKALRRRNMSGKIAAAMPNPGAEADSGLAPPMLEDAAEGEKTANVDINITNLVGVDAFFIAVLVLTTPVQGWITQLFAKTQKKLLKATDARLEAATETLGAIKTIKFAAWEDKFIERLNKSRTHELAVLSTRFRVRVFSNVVTQVIPSLVTIITFAAYTLYYKQPLTSSVAFPALTLFSMLRTPLAAIQEMVTMSTNAFVSAGRVEDFLKVSETEKYNQLSTPANDSEPLIGFRNAVISHIHKDDIEAADKAANNGTEGASQVFRLRLPKLNFPPDALSVIVGPVGSGKTTLLNALLGEVNLISGKIFMIDDRGDKELCAVDPATGLSNSVAYCPQAPWLIGSTIKENIIFGHEFDTKRYETVIHACALERDLEIFEQGDATIVGEKGTVCSGGQKARIALARAFYSSAKTILLDDVLSAVDSHTARHLYNECLRGSLAHNRTIILVTHAVGLVLPGTAFAVMLDGGAVVGADTPATLQTQGLFAEENLADNGEDLVKHHKNGRETASGNAVHDVTIEDLEAHTAELEEVEEQAKKDKLVKKDDKVGKFFKSESQETGSIGWRVWKMYFSFLGTLPYWVLLITVFIGSQAAQIESNQWIRVWSNSISETRLVVRALQLFQDTTSALDTKDRSVYYLTVYIILNLVFGLLVAARTHSLFTASLRASRLLYGRLLRSLLGTRMRFWDSTPSGQILNRLSNDVQTVDQSAAEILMLFTQSCLATFAVIIVIIYATPAFAFVAIAICIMYTIIGTLYNTTSLAVKRVDSISKSPILNSFGEVSHGQTSIRAYADSARFTRDLLERLETNVRAFHLLWQTNRLLSIYCDIIGSLVLVFAAVFILTNDNLDAGAAGLSLSYALTFTDYVLWIVRLWAACEQNLTSVERLGESEDTPSDLALEPEELPGAIEPPAYWPSRDAGIDVDDLTCAYAPELGPVLKGVSFTVKAGERVGIVGRTGSGKSTLALSFFRFIEASSGSIRVDGLDISKLKLKTLRNRLTILPQEAQLFSGSIRDNLDPLRQHEDLELWEVLRQCGMASRNTPGASRIASQAVSRVGSVQSNLGQPDSVTDTATEVDERISIKSLDEMVAKGGANFSAGQRQLLALARGMLKLKYSPILVLDESTANLDYKTDEAIQEVLRENLTGVTTLCIAHRLKTVIGFDKILVLDHGHVLEYDTPYNLVKDNNSSFRDLCRRSGEEALLLRMAEQAEKNRAI</sequence>
<dbReference type="Proteomes" id="UP001227268">
    <property type="component" value="Unassembled WGS sequence"/>
</dbReference>